<keyword evidence="2 5" id="KW-0436">Ligase</keyword>
<dbReference type="Gene3D" id="3.40.50.12780">
    <property type="entry name" value="N-terminal domain of ligase-like"/>
    <property type="match status" value="1"/>
</dbReference>
<dbReference type="PANTHER" id="PTHR43201:SF5">
    <property type="entry name" value="MEDIUM-CHAIN ACYL-COA LIGASE ACSF2, MITOCHONDRIAL"/>
    <property type="match status" value="1"/>
</dbReference>
<reference evidence="5" key="1">
    <citation type="submission" date="2016-10" db="EMBL/GenBank/DDBJ databases">
        <authorList>
            <person name="de Groot N.N."/>
        </authorList>
    </citation>
    <scope>NUCLEOTIDE SEQUENCE</scope>
</reference>
<name>A0A1W1CS18_9ZZZZ</name>
<dbReference type="GO" id="GO:0031956">
    <property type="term" value="F:medium-chain fatty acid-CoA ligase activity"/>
    <property type="evidence" value="ECO:0007669"/>
    <property type="project" value="TreeGrafter"/>
</dbReference>
<evidence type="ECO:0000256" key="2">
    <source>
        <dbReference type="ARBA" id="ARBA00022598"/>
    </source>
</evidence>
<sequence length="510" mass="57344">MNTNIIEMFQKNVQKYPEKVAIIYENTQYSYKQVEQDIKKTSFYFENIGIKPDIHVLLLLNNSYEFVISMLALANIGAVLVPLSTTLKPKAISKAAKSTDALYVITFNSIAIKLKNSKEFCMKESSIVTLDLNAYTDTDTNNYQLNQNKILPSQDYILTMTSGSTGEPKPIVFTQETKINRAILAAKNLYNLDENEIILTASPLYHSMGQRLVLLPLLIGATSIILNKFTPKLWLDAVQKHQITFTIAIASHLEILLNALNDVYNISSLKSIVSSSSLLKEDIKQKCISKFNCDFHECYGASEVGIVTNLAPQDCKENLSSVGKALEFVDLKIVDEKKQEVQTGIIGEIICKSDTAFSRYYKNKEQTNKSVIDGYFYTGDLGYLDDKGYLSFSGRKKDLIIVGGTNVYPADIEEIIEKVDGIRECCVIGVEDQYFGEAIVAVIVTDDENFNLKKVRLACAKELADYQQPMAYEIIANIPKNNLGKVMRHKIKEIFIGYDATKALRKMMNR</sequence>
<dbReference type="EMBL" id="FPHH01000113">
    <property type="protein sequence ID" value="SFV68584.1"/>
    <property type="molecule type" value="Genomic_DNA"/>
</dbReference>
<dbReference type="SUPFAM" id="SSF56801">
    <property type="entry name" value="Acetyl-CoA synthetase-like"/>
    <property type="match status" value="1"/>
</dbReference>
<dbReference type="InterPro" id="IPR025110">
    <property type="entry name" value="AMP-bd_C"/>
</dbReference>
<dbReference type="AlphaFoldDB" id="A0A1W1CS18"/>
<dbReference type="InterPro" id="IPR042099">
    <property type="entry name" value="ANL_N_sf"/>
</dbReference>
<dbReference type="Pfam" id="PF13193">
    <property type="entry name" value="AMP-binding_C"/>
    <property type="match status" value="1"/>
</dbReference>
<comment type="similarity">
    <text evidence="1">Belongs to the ATP-dependent AMP-binding enzyme family.</text>
</comment>
<dbReference type="Gene3D" id="3.30.300.30">
    <property type="match status" value="1"/>
</dbReference>
<feature type="domain" description="AMP-binding enzyme C-terminal" evidence="4">
    <location>
        <begin position="412"/>
        <end position="485"/>
    </location>
</feature>
<evidence type="ECO:0000259" key="4">
    <source>
        <dbReference type="Pfam" id="PF13193"/>
    </source>
</evidence>
<dbReference type="GO" id="GO:0004467">
    <property type="term" value="F:long-chain fatty acid-CoA ligase activity"/>
    <property type="evidence" value="ECO:0007669"/>
    <property type="project" value="UniProtKB-EC"/>
</dbReference>
<protein>
    <submittedName>
        <fullName evidence="5">Long-chain-fatty-acid--CoA ligase</fullName>
        <ecNumber evidence="5">6.2.1.3</ecNumber>
    </submittedName>
</protein>
<organism evidence="5">
    <name type="scientific">hydrothermal vent metagenome</name>
    <dbReference type="NCBI Taxonomy" id="652676"/>
    <lineage>
        <taxon>unclassified sequences</taxon>
        <taxon>metagenomes</taxon>
        <taxon>ecological metagenomes</taxon>
    </lineage>
</organism>
<dbReference type="EC" id="6.2.1.3" evidence="5"/>
<dbReference type="Pfam" id="PF00501">
    <property type="entry name" value="AMP-binding"/>
    <property type="match status" value="1"/>
</dbReference>
<dbReference type="InterPro" id="IPR045851">
    <property type="entry name" value="AMP-bd_C_sf"/>
</dbReference>
<gene>
    <name evidence="5" type="ORF">MNB_SM-5-253</name>
</gene>
<feature type="domain" description="AMP-dependent synthetase/ligase" evidence="3">
    <location>
        <begin position="9"/>
        <end position="361"/>
    </location>
</feature>
<proteinExistence type="inferred from homology"/>
<evidence type="ECO:0000313" key="5">
    <source>
        <dbReference type="EMBL" id="SFV68584.1"/>
    </source>
</evidence>
<dbReference type="InterPro" id="IPR000873">
    <property type="entry name" value="AMP-dep_synth/lig_dom"/>
</dbReference>
<accession>A0A1W1CS18</accession>
<dbReference type="PANTHER" id="PTHR43201">
    <property type="entry name" value="ACYL-COA SYNTHETASE"/>
    <property type="match status" value="1"/>
</dbReference>
<evidence type="ECO:0000259" key="3">
    <source>
        <dbReference type="Pfam" id="PF00501"/>
    </source>
</evidence>
<dbReference type="CDD" id="cd04433">
    <property type="entry name" value="AFD_class_I"/>
    <property type="match status" value="1"/>
</dbReference>
<evidence type="ECO:0000256" key="1">
    <source>
        <dbReference type="ARBA" id="ARBA00006432"/>
    </source>
</evidence>